<dbReference type="AlphaFoldDB" id="D7G7D8"/>
<dbReference type="InParanoid" id="D7G7D8"/>
<dbReference type="InterPro" id="IPR013761">
    <property type="entry name" value="SAM/pointed_sf"/>
</dbReference>
<dbReference type="Gene3D" id="4.10.1000.40">
    <property type="match status" value="1"/>
</dbReference>
<dbReference type="OrthoDB" id="438553at2759"/>
<evidence type="ECO:0000313" key="2">
    <source>
        <dbReference type="EMBL" id="CBJ27689.1"/>
    </source>
</evidence>
<organism evidence="2 3">
    <name type="scientific">Ectocarpus siliculosus</name>
    <name type="common">Brown alga</name>
    <name type="synonym">Conferva siliculosa</name>
    <dbReference type="NCBI Taxonomy" id="2880"/>
    <lineage>
        <taxon>Eukaryota</taxon>
        <taxon>Sar</taxon>
        <taxon>Stramenopiles</taxon>
        <taxon>Ochrophyta</taxon>
        <taxon>PX clade</taxon>
        <taxon>Phaeophyceae</taxon>
        <taxon>Ectocarpales</taxon>
        <taxon>Ectocarpaceae</taxon>
        <taxon>Ectocarpus</taxon>
    </lineage>
</organism>
<sequence>MPPTRPLSTPCRYGYNCTRPDCFYAHPKDMHKDRPKDERPLCTFGSGCFRKVCHNDHPNGRIMDQLRASIDYCSSWMLVRPHELVRVSAAFQAAFPAPNDGKDRCDFVAAVPVRLAYNDWQRYRGISTTGTPDGVPSNPQQIQLYPRTRKGERLLQDPQNRVGMRWSPTPYRPWKTLERMATHDQYWESNQDHYLLCAGYEAFPPGSGVYIELSVTDMMKAEDAGDGQRAGARVAREVLGLPGANGQKWFVFHVSRPDEAHEEAFNITIRAIVDTSKMPGVPRPHEPGRAPQLAQPPVLPPPPSTVRSAFDRQNVDLKALKMMTAESELSGIAIPLGPRIKLMKELGIARGR</sequence>
<accession>D7G7D8</accession>
<keyword evidence="3" id="KW-1185">Reference proteome</keyword>
<dbReference type="EMBL" id="FN649753">
    <property type="protein sequence ID" value="CBJ27689.1"/>
    <property type="molecule type" value="Genomic_DNA"/>
</dbReference>
<dbReference type="Gene3D" id="1.10.150.50">
    <property type="entry name" value="Transcription Factor, Ets-1"/>
    <property type="match status" value="1"/>
</dbReference>
<reference evidence="2 3" key="1">
    <citation type="journal article" date="2010" name="Nature">
        <title>The Ectocarpus genome and the independent evolution of multicellularity in brown algae.</title>
        <authorList>
            <person name="Cock J.M."/>
            <person name="Sterck L."/>
            <person name="Rouze P."/>
            <person name="Scornet D."/>
            <person name="Allen A.E."/>
            <person name="Amoutzias G."/>
            <person name="Anthouard V."/>
            <person name="Artiguenave F."/>
            <person name="Aury J.M."/>
            <person name="Badger J.H."/>
            <person name="Beszteri B."/>
            <person name="Billiau K."/>
            <person name="Bonnet E."/>
            <person name="Bothwell J.H."/>
            <person name="Bowler C."/>
            <person name="Boyen C."/>
            <person name="Brownlee C."/>
            <person name="Carrano C.J."/>
            <person name="Charrier B."/>
            <person name="Cho G.Y."/>
            <person name="Coelho S.M."/>
            <person name="Collen J."/>
            <person name="Corre E."/>
            <person name="Da Silva C."/>
            <person name="Delage L."/>
            <person name="Delaroque N."/>
            <person name="Dittami S.M."/>
            <person name="Doulbeau S."/>
            <person name="Elias M."/>
            <person name="Farnham G."/>
            <person name="Gachon C.M."/>
            <person name="Gschloessl B."/>
            <person name="Heesch S."/>
            <person name="Jabbari K."/>
            <person name="Jubin C."/>
            <person name="Kawai H."/>
            <person name="Kimura K."/>
            <person name="Kloareg B."/>
            <person name="Kupper F.C."/>
            <person name="Lang D."/>
            <person name="Le Bail A."/>
            <person name="Leblanc C."/>
            <person name="Lerouge P."/>
            <person name="Lohr M."/>
            <person name="Lopez P.J."/>
            <person name="Martens C."/>
            <person name="Maumus F."/>
            <person name="Michel G."/>
            <person name="Miranda-Saavedra D."/>
            <person name="Morales J."/>
            <person name="Moreau H."/>
            <person name="Motomura T."/>
            <person name="Nagasato C."/>
            <person name="Napoli C.A."/>
            <person name="Nelson D.R."/>
            <person name="Nyvall-Collen P."/>
            <person name="Peters A.F."/>
            <person name="Pommier C."/>
            <person name="Potin P."/>
            <person name="Poulain J."/>
            <person name="Quesneville H."/>
            <person name="Read B."/>
            <person name="Rensing S.A."/>
            <person name="Ritter A."/>
            <person name="Rousvoal S."/>
            <person name="Samanta M."/>
            <person name="Samson G."/>
            <person name="Schroeder D.C."/>
            <person name="Segurens B."/>
            <person name="Strittmatter M."/>
            <person name="Tonon T."/>
            <person name="Tregear J.W."/>
            <person name="Valentin K."/>
            <person name="von Dassow P."/>
            <person name="Yamagishi T."/>
            <person name="Van de Peer Y."/>
            <person name="Wincker P."/>
        </authorList>
    </citation>
    <scope>NUCLEOTIDE SEQUENCE [LARGE SCALE GENOMIC DNA]</scope>
    <source>
        <strain evidence="3">Ec32 / CCAP1310/4</strain>
    </source>
</reference>
<name>D7G7D8_ECTSI</name>
<evidence type="ECO:0000256" key="1">
    <source>
        <dbReference type="SAM" id="MobiDB-lite"/>
    </source>
</evidence>
<gene>
    <name evidence="2" type="ORF">Esi_0080_0111</name>
</gene>
<feature type="region of interest" description="Disordered" evidence="1">
    <location>
        <begin position="277"/>
        <end position="297"/>
    </location>
</feature>
<dbReference type="Proteomes" id="UP000002630">
    <property type="component" value="Linkage Group LG28"/>
</dbReference>
<evidence type="ECO:0008006" key="4">
    <source>
        <dbReference type="Google" id="ProtNLM"/>
    </source>
</evidence>
<protein>
    <recommendedName>
        <fullName evidence="4">C3H1-type domain-containing protein</fullName>
    </recommendedName>
</protein>
<proteinExistence type="predicted"/>
<dbReference type="EMBL" id="FN649036">
    <property type="protein sequence ID" value="CBJ27689.1"/>
    <property type="molecule type" value="Genomic_DNA"/>
</dbReference>
<evidence type="ECO:0000313" key="3">
    <source>
        <dbReference type="Proteomes" id="UP000002630"/>
    </source>
</evidence>